<dbReference type="GeneID" id="97609524"/>
<reference evidence="1 2" key="1">
    <citation type="submission" date="2018-05" db="EMBL/GenBank/DDBJ databases">
        <title>Draft genome of Methanospirillum stamsii Pt1.</title>
        <authorList>
            <person name="Dueholm M.S."/>
            <person name="Nielsen P.H."/>
            <person name="Bakmann L.F."/>
            <person name="Otzen D.E."/>
        </authorList>
    </citation>
    <scope>NUCLEOTIDE SEQUENCE [LARGE SCALE GENOMIC DNA]</scope>
    <source>
        <strain evidence="1 2">Pt1</strain>
    </source>
</reference>
<dbReference type="Proteomes" id="UP000245934">
    <property type="component" value="Unassembled WGS sequence"/>
</dbReference>
<dbReference type="Pfam" id="PF09872">
    <property type="entry name" value="DUF2099"/>
    <property type="match status" value="1"/>
</dbReference>
<dbReference type="RefSeq" id="WP_109939815.1">
    <property type="nucleotide sequence ID" value="NZ_CP176366.1"/>
</dbReference>
<gene>
    <name evidence="1" type="ORF">DLD82_03990</name>
</gene>
<dbReference type="NCBIfam" id="TIGR03275">
    <property type="entry name" value="methan_mark_8"/>
    <property type="match status" value="1"/>
</dbReference>
<sequence>MDEHIIEAVGKTRVIVRDGRVISAENPEIDECPLARRFSYPVHTITPEAVCKNIQDRIDSFGMCTAGRNLYSSDDFVGFGASELMSSALRAGYIDASVIVCDGAGTVVITSPDMVQGIGGRMSGLVFTSPIPEVIKKIREGGGLVPDPDHATLDPVSGVLTAQKRGYAKLAVTVSSPADAKLVRETQPDAIIIAVHTTGQRVCDAENICRNADIVTACASEAIWEICGTKAIMQAGSTVPVFALTKQGKHLILLRMEEIDHPIHVYHGQLPVKGEKIPRPLV</sequence>
<protein>
    <recommendedName>
        <fullName evidence="3">DUF2099 domain-containing protein</fullName>
    </recommendedName>
</protein>
<accession>A0A2V2NAH4</accession>
<dbReference type="OrthoDB" id="358516at2157"/>
<name>A0A2V2NAH4_9EURY</name>
<dbReference type="InterPro" id="IPR009181">
    <property type="entry name" value="Methan_mark_8"/>
</dbReference>
<evidence type="ECO:0000313" key="2">
    <source>
        <dbReference type="Proteomes" id="UP000245934"/>
    </source>
</evidence>
<proteinExistence type="predicted"/>
<dbReference type="PIRSF" id="PIRSF004929">
    <property type="entry name" value="UCP004929"/>
    <property type="match status" value="1"/>
</dbReference>
<evidence type="ECO:0000313" key="1">
    <source>
        <dbReference type="EMBL" id="PWR75750.1"/>
    </source>
</evidence>
<evidence type="ECO:0008006" key="3">
    <source>
        <dbReference type="Google" id="ProtNLM"/>
    </source>
</evidence>
<organism evidence="1 2">
    <name type="scientific">Methanospirillum stamsii</name>
    <dbReference type="NCBI Taxonomy" id="1277351"/>
    <lineage>
        <taxon>Archaea</taxon>
        <taxon>Methanobacteriati</taxon>
        <taxon>Methanobacteriota</taxon>
        <taxon>Stenosarchaea group</taxon>
        <taxon>Methanomicrobia</taxon>
        <taxon>Methanomicrobiales</taxon>
        <taxon>Methanospirillaceae</taxon>
        <taxon>Methanospirillum</taxon>
    </lineage>
</organism>
<comment type="caution">
    <text evidence="1">The sequence shown here is derived from an EMBL/GenBank/DDBJ whole genome shotgun (WGS) entry which is preliminary data.</text>
</comment>
<keyword evidence="2" id="KW-1185">Reference proteome</keyword>
<dbReference type="EMBL" id="QGMZ01000008">
    <property type="protein sequence ID" value="PWR75750.1"/>
    <property type="molecule type" value="Genomic_DNA"/>
</dbReference>
<dbReference type="AlphaFoldDB" id="A0A2V2NAH4"/>